<accession>A0A5K7ZF40</accession>
<dbReference type="InterPro" id="IPR007165">
    <property type="entry name" value="Phage_holin_4_2"/>
</dbReference>
<reference evidence="2 3" key="1">
    <citation type="submission" date="2019-11" db="EMBL/GenBank/DDBJ databases">
        <title>Comparative genomics of hydrocarbon-degrading Desulfosarcina strains.</title>
        <authorList>
            <person name="Watanabe M."/>
            <person name="Kojima H."/>
            <person name="Fukui M."/>
        </authorList>
    </citation>
    <scope>NUCLEOTIDE SEQUENCE [LARGE SCALE GENOMIC DNA]</scope>
    <source>
        <strain evidence="2 3">PP31</strain>
    </source>
</reference>
<dbReference type="EMBL" id="AP021875">
    <property type="protein sequence ID" value="BBO78411.1"/>
    <property type="molecule type" value="Genomic_DNA"/>
</dbReference>
<dbReference type="RefSeq" id="WP_155307049.1">
    <property type="nucleotide sequence ID" value="NZ_AP021875.1"/>
</dbReference>
<dbReference type="PANTHER" id="PTHR37309:SF1">
    <property type="entry name" value="SLR0284 PROTEIN"/>
    <property type="match status" value="1"/>
</dbReference>
<feature type="transmembrane region" description="Helical" evidence="1">
    <location>
        <begin position="28"/>
        <end position="47"/>
    </location>
</feature>
<dbReference type="Proteomes" id="UP000427769">
    <property type="component" value="Chromosome"/>
</dbReference>
<dbReference type="PANTHER" id="PTHR37309">
    <property type="entry name" value="SLR0284 PROTEIN"/>
    <property type="match status" value="1"/>
</dbReference>
<name>A0A5K7ZF40_9BACT</name>
<gene>
    <name evidence="2" type="ORF">DSCW_58280</name>
</gene>
<dbReference type="Pfam" id="PF04020">
    <property type="entry name" value="Phage_holin_4_2"/>
    <property type="match status" value="1"/>
</dbReference>
<evidence type="ECO:0000313" key="2">
    <source>
        <dbReference type="EMBL" id="BBO78411.1"/>
    </source>
</evidence>
<organism evidence="2 3">
    <name type="scientific">Desulfosarcina widdelii</name>
    <dbReference type="NCBI Taxonomy" id="947919"/>
    <lineage>
        <taxon>Bacteria</taxon>
        <taxon>Pseudomonadati</taxon>
        <taxon>Thermodesulfobacteriota</taxon>
        <taxon>Desulfobacteria</taxon>
        <taxon>Desulfobacterales</taxon>
        <taxon>Desulfosarcinaceae</taxon>
        <taxon>Desulfosarcina</taxon>
    </lineage>
</organism>
<feature type="transmembrane region" description="Helical" evidence="1">
    <location>
        <begin position="90"/>
        <end position="111"/>
    </location>
</feature>
<proteinExistence type="predicted"/>
<dbReference type="OrthoDB" id="9797048at2"/>
<keyword evidence="1" id="KW-1133">Transmembrane helix</keyword>
<feature type="transmembrane region" description="Helical" evidence="1">
    <location>
        <begin position="54"/>
        <end position="78"/>
    </location>
</feature>
<keyword evidence="1" id="KW-0472">Membrane</keyword>
<evidence type="ECO:0000256" key="1">
    <source>
        <dbReference type="SAM" id="Phobius"/>
    </source>
</evidence>
<keyword evidence="3" id="KW-1185">Reference proteome</keyword>
<dbReference type="KEGG" id="dwd:DSCW_58280"/>
<feature type="transmembrane region" description="Helical" evidence="1">
    <location>
        <begin position="5"/>
        <end position="22"/>
    </location>
</feature>
<dbReference type="AlphaFoldDB" id="A0A5K7ZF40"/>
<sequence length="132" mass="14312">MKGIAVRWLFLTFAIFMAAYMIDGIRVSGLPAAVMAAAVLGILNAFFRPVLLILTLPLTILTLGLFTFVINAILLMMASGVIGGFDVDGFGSALLGSLFISLVSWLLTMFISERGTVQYIDLKHKGGNRWEP</sequence>
<evidence type="ECO:0000313" key="3">
    <source>
        <dbReference type="Proteomes" id="UP000427769"/>
    </source>
</evidence>
<keyword evidence="1" id="KW-0812">Transmembrane</keyword>
<protein>
    <submittedName>
        <fullName evidence="2">Membrane protein</fullName>
    </submittedName>
</protein>